<dbReference type="InterPro" id="IPR051928">
    <property type="entry name" value="NorD/CobT"/>
</dbReference>
<dbReference type="PANTHER" id="PTHR41248">
    <property type="entry name" value="NORD PROTEIN"/>
    <property type="match status" value="1"/>
</dbReference>
<evidence type="ECO:0000313" key="3">
    <source>
        <dbReference type="Proteomes" id="UP000189670"/>
    </source>
</evidence>
<name>A0A1V1PEM5_9BACT</name>
<dbReference type="InterPro" id="IPR036465">
    <property type="entry name" value="vWFA_dom_sf"/>
</dbReference>
<dbReference type="InterPro" id="IPR002035">
    <property type="entry name" value="VWF_A"/>
</dbReference>
<accession>A0A1V1PEM5</accession>
<dbReference type="Gene3D" id="3.40.50.410">
    <property type="entry name" value="von Willebrand factor, type A domain"/>
    <property type="match status" value="1"/>
</dbReference>
<dbReference type="PROSITE" id="PS50234">
    <property type="entry name" value="VWFA"/>
    <property type="match status" value="1"/>
</dbReference>
<evidence type="ECO:0000313" key="2">
    <source>
        <dbReference type="EMBL" id="ETR73327.1"/>
    </source>
</evidence>
<gene>
    <name evidence="2" type="ORF">OMM_01037</name>
</gene>
<dbReference type="CDD" id="cd01454">
    <property type="entry name" value="vWA_norD_type"/>
    <property type="match status" value="1"/>
</dbReference>
<dbReference type="SUPFAM" id="SSF53300">
    <property type="entry name" value="vWA-like"/>
    <property type="match status" value="1"/>
</dbReference>
<dbReference type="EMBL" id="ATBP01000071">
    <property type="protein sequence ID" value="ETR73327.1"/>
    <property type="molecule type" value="Genomic_DNA"/>
</dbReference>
<organism evidence="2 3">
    <name type="scientific">Candidatus Magnetoglobus multicellularis str. Araruama</name>
    <dbReference type="NCBI Taxonomy" id="890399"/>
    <lineage>
        <taxon>Bacteria</taxon>
        <taxon>Pseudomonadati</taxon>
        <taxon>Thermodesulfobacteriota</taxon>
        <taxon>Desulfobacteria</taxon>
        <taxon>Desulfobacterales</taxon>
        <taxon>Desulfobacteraceae</taxon>
        <taxon>Candidatus Magnetoglobus</taxon>
    </lineage>
</organism>
<feature type="domain" description="VWFA" evidence="1">
    <location>
        <begin position="706"/>
        <end position="893"/>
    </location>
</feature>
<protein>
    <submittedName>
        <fullName evidence="2">von Willebrand factor type A</fullName>
    </submittedName>
</protein>
<comment type="caution">
    <text evidence="2">The sequence shown here is derived from an EMBL/GenBank/DDBJ whole genome shotgun (WGS) entry which is preliminary data.</text>
</comment>
<dbReference type="Pfam" id="PF00092">
    <property type="entry name" value="VWA"/>
    <property type="match status" value="1"/>
</dbReference>
<dbReference type="AlphaFoldDB" id="A0A1V1PEM5"/>
<evidence type="ECO:0000259" key="1">
    <source>
        <dbReference type="PROSITE" id="PS50234"/>
    </source>
</evidence>
<proteinExistence type="predicted"/>
<dbReference type="PANTHER" id="PTHR41248:SF1">
    <property type="entry name" value="NORD PROTEIN"/>
    <property type="match status" value="1"/>
</dbReference>
<dbReference type="SMART" id="SM00327">
    <property type="entry name" value="VWA"/>
    <property type="match status" value="1"/>
</dbReference>
<sequence>MTPHQQIIQTFIRHVPEMVEPLKQRLNLPYQLSHQDLYALSRHIEWADRLDRRFSHAFATGAMELFDQPEEYQFYAQKVRAYGQYGVTQGLAIARCLHRVLIHCTKKMLLIFLQTIESMRRSGPHTLTEPFNMFCQLFDEPDPLCANLYLNLLHQAFSQPMNFQDSQMLAQIIPDCCGNMHKDRRAYQIKQFKQVVCFYPKWADAYAKGLQEGLNILSESALNRFISEAITRYKTSPERGVSFLTIHSELAQEKYRELQSVVALSQIIQPLVNYVQARTGLPLQIRPVSDLAHEDFSPMSVCTDGKTIFLPDEMGVFDSKRDNVRIYKCLIRLEAGLCEYDTFQFDLEKVLKRIEKPELARHQDLITPDPDYFFSLFQHPALAEDLFNIIEQGRIRLCLSHDYPGMIRHALPLIQKETIRMIRLASKSTPILYLYARIALNMSKKQCRFVYDDLDDLIHTILHDLSHDVPVEHSASLVYQVFPLLHGWYKQAAIDYTRLNPPFGRKINLKLFYQSCQSYDIRAKIIRQKLKNLDIPIYQSDIRNRLSEKNGVITIRDIRRMFKAHTGLQLDMDDMDLNQLFEMQDHAASDNTLSDKDPSFAYKEWDCDLCDYLPAHTRIYCRTMDSGTKGLYFYQLTLKRYSGLLKRIRRSFEFLKPQGIVVLRQWCEGDDFDYRALIDYAVDRKIKQTPSDRLYIKHIKQQRDVSVFLLVDLSRSTGFRIPQSHQRILEVEKEAIVLFCEALQQSGDRFAIAAFSGLGRKCVEFFQVKSFDSPHSDQIKRRISALSPCRSTRMGAAIRHSTVQLLQTSSKVRLLIMLSDGLPNDLDYKNQYAIDDTRMAIREARALNIHVHGITVNVQNTNALDILYGQGRHTLIQDVKELPDKLPVIYRHLTG</sequence>
<reference evidence="3" key="1">
    <citation type="submission" date="2012-11" db="EMBL/GenBank/DDBJ databases">
        <authorList>
            <person name="Lucero-Rivera Y.E."/>
            <person name="Tovar-Ramirez D."/>
        </authorList>
    </citation>
    <scope>NUCLEOTIDE SEQUENCE [LARGE SCALE GENOMIC DNA]</scope>
    <source>
        <strain evidence="3">Araruama</strain>
    </source>
</reference>
<dbReference type="Proteomes" id="UP000189670">
    <property type="component" value="Unassembled WGS sequence"/>
</dbReference>